<dbReference type="OrthoDB" id="9802958at2"/>
<keyword evidence="3" id="KW-0378">Hydrolase</keyword>
<dbReference type="Gene3D" id="3.40.140.10">
    <property type="entry name" value="Cytidine Deaminase, domain 2"/>
    <property type="match status" value="1"/>
</dbReference>
<reference evidence="7 8" key="1">
    <citation type="submission" date="2019-04" db="EMBL/GenBank/DDBJ databases">
        <title>Cohnella sp. nov. isolated from preserved vegetables.</title>
        <authorList>
            <person name="Lin S.-Y."/>
            <person name="Hung M.-H."/>
            <person name="Young C.-C."/>
        </authorList>
    </citation>
    <scope>NUCLEOTIDE SEQUENCE [LARGE SCALE GENOMIC DNA]</scope>
    <source>
        <strain evidence="7 8">CC-MHH1044</strain>
    </source>
</reference>
<keyword evidence="1" id="KW-0645">Protease</keyword>
<evidence type="ECO:0000256" key="3">
    <source>
        <dbReference type="ARBA" id="ARBA00022801"/>
    </source>
</evidence>
<dbReference type="PANTHER" id="PTHR34858">
    <property type="entry name" value="CYSO-CYSTEINE PEPTIDASE"/>
    <property type="match status" value="1"/>
</dbReference>
<evidence type="ECO:0000256" key="2">
    <source>
        <dbReference type="ARBA" id="ARBA00022723"/>
    </source>
</evidence>
<keyword evidence="4" id="KW-0862">Zinc</keyword>
<dbReference type="PANTHER" id="PTHR34858:SF1">
    <property type="entry name" value="CYSO-CYSTEINE PEPTIDASE"/>
    <property type="match status" value="1"/>
</dbReference>
<keyword evidence="2" id="KW-0479">Metal-binding</keyword>
<protein>
    <submittedName>
        <fullName evidence="7">M67 family metallopeptidase</fullName>
    </submittedName>
</protein>
<dbReference type="Proteomes" id="UP000310636">
    <property type="component" value="Unassembled WGS sequence"/>
</dbReference>
<evidence type="ECO:0000259" key="6">
    <source>
        <dbReference type="Pfam" id="PF14464"/>
    </source>
</evidence>
<feature type="domain" description="JAB" evidence="6">
    <location>
        <begin position="11"/>
        <end position="118"/>
    </location>
</feature>
<dbReference type="Pfam" id="PF14464">
    <property type="entry name" value="Prok-JAB"/>
    <property type="match status" value="1"/>
</dbReference>
<keyword evidence="8" id="KW-1185">Reference proteome</keyword>
<dbReference type="InterPro" id="IPR051929">
    <property type="entry name" value="VirAsm_ModProt"/>
</dbReference>
<comment type="caution">
    <text evidence="7">The sequence shown here is derived from an EMBL/GenBank/DDBJ whole genome shotgun (WGS) entry which is preliminary data.</text>
</comment>
<evidence type="ECO:0000256" key="4">
    <source>
        <dbReference type="ARBA" id="ARBA00022833"/>
    </source>
</evidence>
<evidence type="ECO:0000313" key="8">
    <source>
        <dbReference type="Proteomes" id="UP000310636"/>
    </source>
</evidence>
<dbReference type="CDD" id="cd08070">
    <property type="entry name" value="MPN_like"/>
    <property type="match status" value="1"/>
</dbReference>
<accession>A0A4S4C8A2</accession>
<evidence type="ECO:0000256" key="1">
    <source>
        <dbReference type="ARBA" id="ARBA00022670"/>
    </source>
</evidence>
<gene>
    <name evidence="7" type="ORF">E6C55_04130</name>
</gene>
<dbReference type="GO" id="GO:0008235">
    <property type="term" value="F:metalloexopeptidase activity"/>
    <property type="evidence" value="ECO:0007669"/>
    <property type="project" value="TreeGrafter"/>
</dbReference>
<dbReference type="SUPFAM" id="SSF102712">
    <property type="entry name" value="JAB1/MPN domain"/>
    <property type="match status" value="1"/>
</dbReference>
<name>A0A4S4C8A2_9BACL</name>
<dbReference type="GO" id="GO:0006508">
    <property type="term" value="P:proteolysis"/>
    <property type="evidence" value="ECO:0007669"/>
    <property type="project" value="UniProtKB-KW"/>
</dbReference>
<dbReference type="GO" id="GO:0008270">
    <property type="term" value="F:zinc ion binding"/>
    <property type="evidence" value="ECO:0007669"/>
    <property type="project" value="TreeGrafter"/>
</dbReference>
<dbReference type="RefSeq" id="WP_136368502.1">
    <property type="nucleotide sequence ID" value="NZ_SSOB01000003.1"/>
</dbReference>
<dbReference type="EMBL" id="SSOB01000003">
    <property type="protein sequence ID" value="THF83874.1"/>
    <property type="molecule type" value="Genomic_DNA"/>
</dbReference>
<dbReference type="InterPro" id="IPR028090">
    <property type="entry name" value="JAB_dom_prok"/>
</dbReference>
<keyword evidence="5" id="KW-0482">Metalloprotease</keyword>
<proteinExistence type="predicted"/>
<sequence length="140" mass="15449">MEAGTRGLLPSDLRDDLYRTCRKRLPYESCGAMIGSRSGGAVKVTGFLLVRNIAPDPRVSFRFDPDGWLAACARMQKNQRDIVGVWHSHPSGPALPSVRDAEGWDGHGTYWIVGLEAGRAELRAFVREGAAWLPLPIDFI</sequence>
<evidence type="ECO:0000313" key="7">
    <source>
        <dbReference type="EMBL" id="THF83874.1"/>
    </source>
</evidence>
<dbReference type="AlphaFoldDB" id="A0A4S4C8A2"/>
<evidence type="ECO:0000256" key="5">
    <source>
        <dbReference type="ARBA" id="ARBA00023049"/>
    </source>
</evidence>
<organism evidence="7 8">
    <name type="scientific">Cohnella fermenti</name>
    <dbReference type="NCBI Taxonomy" id="2565925"/>
    <lineage>
        <taxon>Bacteria</taxon>
        <taxon>Bacillati</taxon>
        <taxon>Bacillota</taxon>
        <taxon>Bacilli</taxon>
        <taxon>Bacillales</taxon>
        <taxon>Paenibacillaceae</taxon>
        <taxon>Cohnella</taxon>
    </lineage>
</organism>